<keyword evidence="3" id="KW-1185">Reference proteome</keyword>
<dbReference type="EMBL" id="CP069812">
    <property type="protein sequence ID" value="QRQ95431.1"/>
    <property type="molecule type" value="Genomic_DNA"/>
</dbReference>
<evidence type="ECO:0000313" key="1">
    <source>
        <dbReference type="EMBL" id="QRQ95431.1"/>
    </source>
</evidence>
<reference evidence="2" key="1">
    <citation type="submission" date="2018-01" db="EMBL/GenBank/DDBJ databases">
        <authorList>
            <person name="Clerissi C."/>
        </authorList>
    </citation>
    <scope>NUCLEOTIDE SEQUENCE</scope>
    <source>
        <strain evidence="2">Cupriavidus oxalaticus LMG 2235</strain>
    </source>
</reference>
<reference evidence="1 3" key="2">
    <citation type="submission" date="2021-02" db="EMBL/GenBank/DDBJ databases">
        <title>Complete Genome Sequence of Cupriavidus oxalaticus Strain Ox1, a Soil Oxalate-Degrading Species.</title>
        <authorList>
            <person name="Palmieri F."/>
            <person name="Udriet P."/>
            <person name="Deuasquier M."/>
            <person name="Beaudoing E."/>
            <person name="Johnson S.L."/>
            <person name="Davenport K.W."/>
            <person name="Chain P.S."/>
            <person name="Bindschedler S."/>
            <person name="Junier P."/>
        </authorList>
    </citation>
    <scope>NUCLEOTIDE SEQUENCE [LARGE SCALE GENOMIC DNA]</scope>
    <source>
        <strain evidence="1 3">Ox1</strain>
    </source>
</reference>
<dbReference type="OrthoDB" id="8609885at2"/>
<dbReference type="AlphaFoldDB" id="A0A375GBL1"/>
<organism evidence="2">
    <name type="scientific">Cupriavidus oxalaticus</name>
    <dbReference type="NCBI Taxonomy" id="96344"/>
    <lineage>
        <taxon>Bacteria</taxon>
        <taxon>Pseudomonadati</taxon>
        <taxon>Pseudomonadota</taxon>
        <taxon>Betaproteobacteria</taxon>
        <taxon>Burkholderiales</taxon>
        <taxon>Burkholderiaceae</taxon>
        <taxon>Cupriavidus</taxon>
    </lineage>
</organism>
<evidence type="ECO:0000313" key="3">
    <source>
        <dbReference type="Proteomes" id="UP000623307"/>
    </source>
</evidence>
<dbReference type="EMBL" id="OGUS01000131">
    <property type="protein sequence ID" value="SPC17402.1"/>
    <property type="molecule type" value="Genomic_DNA"/>
</dbReference>
<name>A0A375GBL1_9BURK</name>
<sequence length="639" mass="68570">MSNVDLDFHKAYTPPSGGAVDLNFSLNPDGVLTAGVLAMVQPSPTLQITGNAQPATPVEGSCTLTISSVQTVHLTANYDNNVFRGPSVIPGSAWQAAVPNPADRSSTFQQAGTQRTAHQDTWQPAALQTAEKGSGFEQAATARTVSGGGWQAGGHVEQLLLSRFEYGIRLRTAPLDGWQATLAKPRALTDGFQNGIRKRGEARLPWQETTPAARDWRFTSQQAEKTRCAPVIPWQEAKQAYWAPGEVPPVEPPDETYDGTGKPLDFRCLWLDYAGDDILLNFAIDPCPPVNPPDGETIIVPVKRVYIVINATTLRRVDGNVLIPAFSMSLSIDADSWTWGFNASLPAETLDAIEPGSDGTPVELEAVINGTAYRVLAEKISRERTFGRAAIRVSGKGKSGLLDTPYAPVQNFSNSSAARTAQQLANDALTVNGASIGWTVNWQATDWLVPAGAWSHQGSYVSALNAIAGAAGAYIQPHPSLKTLNVLSRYPTAPWNWGSVTPDFELPASVTTREGIEWLERPRYNRVFVSGQGQGVLGQVTRTGTAGDILAPMMTDALITHADAARQRGLAILGDTGRQAHLSLRLPVLEETGVIQPGKFVRYVDGGVTRIGIVRSTSVDVSNPEVWQTIGVETHVATA</sequence>
<evidence type="ECO:0000313" key="2">
    <source>
        <dbReference type="EMBL" id="SPC17402.1"/>
    </source>
</evidence>
<dbReference type="Proteomes" id="UP000623307">
    <property type="component" value="Chromosome 2"/>
</dbReference>
<protein>
    <submittedName>
        <fullName evidence="2">Uncharacterized protein</fullName>
    </submittedName>
</protein>
<accession>A0A375GBL1</accession>
<proteinExistence type="predicted"/>
<gene>
    <name evidence="2" type="ORF">CO2235_90276</name>
    <name evidence="1" type="ORF">JTE92_18425</name>
</gene>
<dbReference type="GeneID" id="303491531"/>
<dbReference type="RefSeq" id="WP_147318557.1">
    <property type="nucleotide sequence ID" value="NZ_CP069810.1"/>
</dbReference>
<dbReference type="Proteomes" id="UP000256862">
    <property type="component" value="Chromosome CO2235"/>
</dbReference>